<gene>
    <name evidence="8" type="ORF">C3B54_111497</name>
</gene>
<evidence type="ECO:0000256" key="5">
    <source>
        <dbReference type="SAM" id="MobiDB-lite"/>
    </source>
</evidence>
<dbReference type="AlphaFoldDB" id="A0A2L2BRY4"/>
<comment type="cofactor">
    <cofactor evidence="1 4">
        <name>(R)-lipoate</name>
        <dbReference type="ChEBI" id="CHEBI:83088"/>
    </cofactor>
</comment>
<dbReference type="Pfam" id="PF00364">
    <property type="entry name" value="Biotin_lipoyl"/>
    <property type="match status" value="1"/>
</dbReference>
<dbReference type="Pfam" id="PF00198">
    <property type="entry name" value="2-oxoacid_dh"/>
    <property type="match status" value="1"/>
</dbReference>
<dbReference type="PANTHER" id="PTHR23151">
    <property type="entry name" value="DIHYDROLIPOAMIDE ACETYL/SUCCINYL-TRANSFERASE-RELATED"/>
    <property type="match status" value="1"/>
</dbReference>
<dbReference type="SUPFAM" id="SSF52777">
    <property type="entry name" value="CoA-dependent acyltransferases"/>
    <property type="match status" value="1"/>
</dbReference>
<dbReference type="Gene3D" id="2.40.50.100">
    <property type="match status" value="1"/>
</dbReference>
<dbReference type="InterPro" id="IPR000089">
    <property type="entry name" value="Biotin_lipoyl"/>
</dbReference>
<evidence type="ECO:0000259" key="7">
    <source>
        <dbReference type="PROSITE" id="PS51826"/>
    </source>
</evidence>
<dbReference type="Proteomes" id="UP000243077">
    <property type="component" value="Chromosome"/>
</dbReference>
<feature type="domain" description="Lipoyl-binding" evidence="6">
    <location>
        <begin position="2"/>
        <end position="77"/>
    </location>
</feature>
<keyword evidence="3 4" id="KW-0450">Lipoyl</keyword>
<dbReference type="Gene3D" id="4.10.320.10">
    <property type="entry name" value="E3-binding domain"/>
    <property type="match status" value="1"/>
</dbReference>
<dbReference type="InterPro" id="IPR036625">
    <property type="entry name" value="E3-bd_dom_sf"/>
</dbReference>
<dbReference type="PROSITE" id="PS51826">
    <property type="entry name" value="PSBD"/>
    <property type="match status" value="1"/>
</dbReference>
<dbReference type="GO" id="GO:0045254">
    <property type="term" value="C:pyruvate dehydrogenase complex"/>
    <property type="evidence" value="ECO:0007669"/>
    <property type="project" value="InterPro"/>
</dbReference>
<evidence type="ECO:0000313" key="9">
    <source>
        <dbReference type="Proteomes" id="UP000243077"/>
    </source>
</evidence>
<keyword evidence="9" id="KW-1185">Reference proteome</keyword>
<feature type="compositionally biased region" description="Low complexity" evidence="5">
    <location>
        <begin position="96"/>
        <end position="111"/>
    </location>
</feature>
<dbReference type="OrthoDB" id="9805770at2"/>
<dbReference type="Gene3D" id="3.30.559.10">
    <property type="entry name" value="Chloramphenicol acetyltransferase-like domain"/>
    <property type="match status" value="1"/>
</dbReference>
<feature type="domain" description="Peripheral subunit-binding (PSBD)" evidence="7">
    <location>
        <begin position="149"/>
        <end position="186"/>
    </location>
</feature>
<dbReference type="EMBL" id="CP026923">
    <property type="protein sequence ID" value="AVG24436.1"/>
    <property type="molecule type" value="Genomic_DNA"/>
</dbReference>
<evidence type="ECO:0000256" key="2">
    <source>
        <dbReference type="ARBA" id="ARBA00007317"/>
    </source>
</evidence>
<proteinExistence type="inferred from homology"/>
<dbReference type="InterPro" id="IPR023213">
    <property type="entry name" value="CAT-like_dom_sf"/>
</dbReference>
<name>A0A2L2BRY4_9MICO</name>
<reference evidence="8 9" key="1">
    <citation type="submission" date="2018-02" db="EMBL/GenBank/DDBJ databases">
        <title>Complete genome of the streamlined marine actinobacterium Pontimonas salivibrio CL-TW6 adapted to coastal planktonic lifestype.</title>
        <authorList>
            <person name="Cho B.C."/>
            <person name="Hardies S.C."/>
            <person name="Jang G.I."/>
            <person name="Hwang C.Y."/>
        </authorList>
    </citation>
    <scope>NUCLEOTIDE SEQUENCE [LARGE SCALE GENOMIC DNA]</scope>
    <source>
        <strain evidence="8 9">CL-TW6</strain>
    </source>
</reference>
<evidence type="ECO:0000259" key="6">
    <source>
        <dbReference type="PROSITE" id="PS50968"/>
    </source>
</evidence>
<evidence type="ECO:0000313" key="8">
    <source>
        <dbReference type="EMBL" id="AVG24436.1"/>
    </source>
</evidence>
<organism evidence="8 9">
    <name type="scientific">Pontimonas salivibrio</name>
    <dbReference type="NCBI Taxonomy" id="1159327"/>
    <lineage>
        <taxon>Bacteria</taxon>
        <taxon>Bacillati</taxon>
        <taxon>Actinomycetota</taxon>
        <taxon>Actinomycetes</taxon>
        <taxon>Micrococcales</taxon>
        <taxon>Microbacteriaceae</taxon>
        <taxon>Pontimonas</taxon>
    </lineage>
</organism>
<dbReference type="InterPro" id="IPR004167">
    <property type="entry name" value="PSBD"/>
</dbReference>
<dbReference type="RefSeq" id="WP_104913912.1">
    <property type="nucleotide sequence ID" value="NZ_CP026923.1"/>
</dbReference>
<keyword evidence="4 8" id="KW-0808">Transferase</keyword>
<dbReference type="EC" id="2.3.1.-" evidence="4"/>
<dbReference type="PROSITE" id="PS50968">
    <property type="entry name" value="BIOTINYL_LIPOYL"/>
    <property type="match status" value="1"/>
</dbReference>
<feature type="region of interest" description="Disordered" evidence="5">
    <location>
        <begin position="96"/>
        <end position="148"/>
    </location>
</feature>
<dbReference type="SUPFAM" id="SSF47005">
    <property type="entry name" value="Peripheral subunit-binding domain of 2-oxo acid dehydrogenase complex"/>
    <property type="match status" value="1"/>
</dbReference>
<sequence length="443" mass="45758">MAIVIRMPEVLAGAVEAVLSQWMMQEGSEVSVGDTLAEIETEKANVDYQAEEQGRLARVLVGPGDTVEVGAPIAVFAAPGDTDDDIDAALAAAGIGQASGGSEPSAAAPADEPAEAPTVDPQETPKGAPAEPSPAQSGPVPPVPGGRIYASPLVRKRAREAGIDLSQVTGTGPGGRIVKKDLDAVAASGTAAQGTSAPAHSAVAAPTVPAAAMVSGDAEYTDRPHSGMRKAIARRLTESKTTVPHFYVSADCRVEKLLAARTEMNEATGVKISVNDWVIKAVAKAMLDVPDANVIWREDALRYFNRVDIAIAVSVEGGLLTPVLRGVEAMGLTEINSQVNSLASKAREGRITQAEIEGGSFSISNLGMYGTDAFQAILNPPQSGILAVGAARDAAVVEQGSLVAGKIMTVNLSADHRAVDGALAAEWMKAFRHYIEHPLALLA</sequence>
<dbReference type="GO" id="GO:0016746">
    <property type="term" value="F:acyltransferase activity"/>
    <property type="evidence" value="ECO:0007669"/>
    <property type="project" value="UniProtKB-KW"/>
</dbReference>
<comment type="similarity">
    <text evidence="2 4">Belongs to the 2-oxoacid dehydrogenase family.</text>
</comment>
<protein>
    <recommendedName>
        <fullName evidence="4">Dihydrolipoamide acetyltransferase component of pyruvate dehydrogenase complex</fullName>
        <ecNumber evidence="4">2.3.1.-</ecNumber>
    </recommendedName>
</protein>
<dbReference type="InterPro" id="IPR001078">
    <property type="entry name" value="2-oxoacid_DH_actylTfrase"/>
</dbReference>
<dbReference type="InterPro" id="IPR011053">
    <property type="entry name" value="Single_hybrid_motif"/>
</dbReference>
<dbReference type="PANTHER" id="PTHR23151:SF90">
    <property type="entry name" value="DIHYDROLIPOYLLYSINE-RESIDUE ACETYLTRANSFERASE COMPONENT OF PYRUVATE DEHYDROGENASE COMPLEX, MITOCHONDRIAL-RELATED"/>
    <property type="match status" value="1"/>
</dbReference>
<dbReference type="GO" id="GO:0006086">
    <property type="term" value="P:pyruvate decarboxylation to acetyl-CoA"/>
    <property type="evidence" value="ECO:0007669"/>
    <property type="project" value="InterPro"/>
</dbReference>
<dbReference type="SUPFAM" id="SSF51230">
    <property type="entry name" value="Single hybrid motif"/>
    <property type="match status" value="1"/>
</dbReference>
<evidence type="ECO:0000256" key="4">
    <source>
        <dbReference type="RuleBase" id="RU003423"/>
    </source>
</evidence>
<accession>A0A2L2BRY4</accession>
<keyword evidence="4" id="KW-0012">Acyltransferase</keyword>
<evidence type="ECO:0000256" key="3">
    <source>
        <dbReference type="ARBA" id="ARBA00022823"/>
    </source>
</evidence>
<dbReference type="CDD" id="cd06849">
    <property type="entry name" value="lipoyl_domain"/>
    <property type="match status" value="1"/>
</dbReference>
<evidence type="ECO:0000256" key="1">
    <source>
        <dbReference type="ARBA" id="ARBA00001938"/>
    </source>
</evidence>
<dbReference type="Pfam" id="PF02817">
    <property type="entry name" value="E3_binding"/>
    <property type="match status" value="1"/>
</dbReference>
<dbReference type="InterPro" id="IPR045257">
    <property type="entry name" value="E2/Pdx1"/>
</dbReference>
<dbReference type="KEGG" id="psai:C3B54_111497"/>